<dbReference type="NCBIfam" id="NF047331">
    <property type="entry name" value="phage_HTJ"/>
    <property type="match status" value="1"/>
</dbReference>
<comment type="caution">
    <text evidence="1">The sequence shown here is derived from an EMBL/GenBank/DDBJ whole genome shotgun (WGS) entry which is preliminary data.</text>
</comment>
<dbReference type="RefSeq" id="WP_373325012.1">
    <property type="nucleotide sequence ID" value="NZ_BPQV01000007.1"/>
</dbReference>
<reference evidence="1" key="2">
    <citation type="submission" date="2021-08" db="EMBL/GenBank/DDBJ databases">
        <authorList>
            <person name="Tani A."/>
            <person name="Ola A."/>
            <person name="Ogura Y."/>
            <person name="Katsura K."/>
            <person name="Hayashi T."/>
        </authorList>
    </citation>
    <scope>NUCLEOTIDE SEQUENCE</scope>
    <source>
        <strain evidence="1">NBRC 15689</strain>
    </source>
</reference>
<organism evidence="1 2">
    <name type="scientific">Methylobacterium organophilum</name>
    <dbReference type="NCBI Taxonomy" id="410"/>
    <lineage>
        <taxon>Bacteria</taxon>
        <taxon>Pseudomonadati</taxon>
        <taxon>Pseudomonadota</taxon>
        <taxon>Alphaproteobacteria</taxon>
        <taxon>Hyphomicrobiales</taxon>
        <taxon>Methylobacteriaceae</taxon>
        <taxon>Methylobacterium</taxon>
    </lineage>
</organism>
<gene>
    <name evidence="1" type="ORF">LKMONMHP_2819</name>
</gene>
<evidence type="ECO:0000313" key="2">
    <source>
        <dbReference type="Proteomes" id="UP001055156"/>
    </source>
</evidence>
<name>A0ABQ4T8D5_METOR</name>
<dbReference type="Proteomes" id="UP001055156">
    <property type="component" value="Unassembled WGS sequence"/>
</dbReference>
<evidence type="ECO:0000313" key="1">
    <source>
        <dbReference type="EMBL" id="GJE27957.1"/>
    </source>
</evidence>
<accession>A0ABQ4T8D5</accession>
<sequence>MPWSQSDIETLKMAIATGTSRVRFADGREVFYRSLADMRSTLEQITREVLGPSASRPLRIVAGYRSNLSS</sequence>
<keyword evidence="2" id="KW-1185">Reference proteome</keyword>
<reference evidence="1" key="1">
    <citation type="journal article" date="2021" name="Front. Microbiol.">
        <title>Comprehensive Comparative Genomics and Phenotyping of Methylobacterium Species.</title>
        <authorList>
            <person name="Alessa O."/>
            <person name="Ogura Y."/>
            <person name="Fujitani Y."/>
            <person name="Takami H."/>
            <person name="Hayashi T."/>
            <person name="Sahin N."/>
            <person name="Tani A."/>
        </authorList>
    </citation>
    <scope>NUCLEOTIDE SEQUENCE</scope>
    <source>
        <strain evidence="1">NBRC 15689</strain>
    </source>
</reference>
<proteinExistence type="predicted"/>
<protein>
    <submittedName>
        <fullName evidence="1">Uncharacterized protein</fullName>
    </submittedName>
</protein>
<dbReference type="EMBL" id="BPQV01000007">
    <property type="protein sequence ID" value="GJE27957.1"/>
    <property type="molecule type" value="Genomic_DNA"/>
</dbReference>